<dbReference type="GO" id="GO:0006890">
    <property type="term" value="P:retrograde vesicle-mediated transport, Golgi to endoplasmic reticulum"/>
    <property type="evidence" value="ECO:0007669"/>
    <property type="project" value="TreeGrafter"/>
</dbReference>
<comment type="similarity">
    <text evidence="2">Belongs to the RER1 family.</text>
</comment>
<evidence type="ECO:0000256" key="2">
    <source>
        <dbReference type="ARBA" id="ARBA00006070"/>
    </source>
</evidence>
<reference evidence="8 9" key="1">
    <citation type="journal article" date="2020" name="bioRxiv">
        <title>Sequence and annotation of 42 cannabis genomes reveals extensive copy number variation in cannabinoid synthesis and pathogen resistance genes.</title>
        <authorList>
            <person name="Mckernan K.J."/>
            <person name="Helbert Y."/>
            <person name="Kane L.T."/>
            <person name="Ebling H."/>
            <person name="Zhang L."/>
            <person name="Liu B."/>
            <person name="Eaton Z."/>
            <person name="Mclaughlin S."/>
            <person name="Kingan S."/>
            <person name="Baybayan P."/>
            <person name="Concepcion G."/>
            <person name="Jordan M."/>
            <person name="Riva A."/>
            <person name="Barbazuk W."/>
            <person name="Harkins T."/>
        </authorList>
    </citation>
    <scope>NUCLEOTIDE SEQUENCE [LARGE SCALE GENOMIC DNA]</scope>
    <source>
        <strain evidence="9">cv. Jamaican Lion 4</strain>
        <tissue evidence="8">Leaf</tissue>
    </source>
</reference>
<dbReference type="GO" id="GO:0005783">
    <property type="term" value="C:endoplasmic reticulum"/>
    <property type="evidence" value="ECO:0007669"/>
    <property type="project" value="GOC"/>
</dbReference>
<accession>A0A7J6G3M7</accession>
<proteinExistence type="inferred from homology"/>
<comment type="subcellular location">
    <subcellularLocation>
        <location evidence="1">Membrane</location>
        <topology evidence="1">Multi-pass membrane protein</topology>
    </subcellularLocation>
</comment>
<evidence type="ECO:0000256" key="3">
    <source>
        <dbReference type="ARBA" id="ARBA00022692"/>
    </source>
</evidence>
<sequence>MDTGPAGLGLAADDKSSSSPAEAFSRWSFTVSRRFQHFLDKSTPHLLYRWLGCLGVALIYALRVYLVEGFYIVSDTMEEKEDHLQLMGHQTEQFSVPMETGAAAVGLAADDQSSSSSSSSPAEAFSRWTSSISRRYQHFLDKSTPHVLHRWLGCLGVALIYALRVYLVEGFYIVSDMMEEDHLQLKAQQTEHFQLWQDDEVVGLKSFSSFTSGNMGSPFV</sequence>
<evidence type="ECO:0000256" key="5">
    <source>
        <dbReference type="ARBA" id="ARBA00023136"/>
    </source>
</evidence>
<feature type="region of interest" description="Disordered" evidence="6">
    <location>
        <begin position="1"/>
        <end position="20"/>
    </location>
</feature>
<evidence type="ECO:0000256" key="7">
    <source>
        <dbReference type="SAM" id="Phobius"/>
    </source>
</evidence>
<evidence type="ECO:0000256" key="1">
    <source>
        <dbReference type="ARBA" id="ARBA00004141"/>
    </source>
</evidence>
<feature type="transmembrane region" description="Helical" evidence="7">
    <location>
        <begin position="148"/>
        <end position="168"/>
    </location>
</feature>
<keyword evidence="4 7" id="KW-1133">Transmembrane helix</keyword>
<dbReference type="PANTHER" id="PTHR10743:SF28">
    <property type="entry name" value="PROTEIN RER1C"/>
    <property type="match status" value="1"/>
</dbReference>
<dbReference type="EMBL" id="JAATIQ010000142">
    <property type="protein sequence ID" value="KAF4377595.1"/>
    <property type="molecule type" value="Genomic_DNA"/>
</dbReference>
<feature type="transmembrane region" description="Helical" evidence="7">
    <location>
        <begin position="46"/>
        <end position="66"/>
    </location>
</feature>
<dbReference type="PANTHER" id="PTHR10743">
    <property type="entry name" value="PROTEIN RER1"/>
    <property type="match status" value="1"/>
</dbReference>
<keyword evidence="3 7" id="KW-0812">Transmembrane</keyword>
<evidence type="ECO:0000313" key="8">
    <source>
        <dbReference type="EMBL" id="KAF4377595.1"/>
    </source>
</evidence>
<evidence type="ECO:0000256" key="6">
    <source>
        <dbReference type="SAM" id="MobiDB-lite"/>
    </source>
</evidence>
<dbReference type="Pfam" id="PF03248">
    <property type="entry name" value="Rer1"/>
    <property type="match status" value="2"/>
</dbReference>
<dbReference type="InterPro" id="IPR004932">
    <property type="entry name" value="Rer1"/>
</dbReference>
<dbReference type="AlphaFoldDB" id="A0A7J6G3M7"/>
<evidence type="ECO:0000256" key="4">
    <source>
        <dbReference type="ARBA" id="ARBA00022989"/>
    </source>
</evidence>
<name>A0A7J6G3M7_CANSA</name>
<dbReference type="GO" id="GO:0006621">
    <property type="term" value="P:protein retention in ER lumen"/>
    <property type="evidence" value="ECO:0007669"/>
    <property type="project" value="TreeGrafter"/>
</dbReference>
<comment type="caution">
    <text evidence="8">The sequence shown here is derived from an EMBL/GenBank/DDBJ whole genome shotgun (WGS) entry which is preliminary data.</text>
</comment>
<dbReference type="Proteomes" id="UP000583929">
    <property type="component" value="Unassembled WGS sequence"/>
</dbReference>
<protein>
    <submittedName>
        <fullName evidence="8">Uncharacterized protein</fullName>
    </submittedName>
</protein>
<evidence type="ECO:0000313" key="9">
    <source>
        <dbReference type="Proteomes" id="UP000583929"/>
    </source>
</evidence>
<organism evidence="8 9">
    <name type="scientific">Cannabis sativa</name>
    <name type="common">Hemp</name>
    <name type="synonym">Marijuana</name>
    <dbReference type="NCBI Taxonomy" id="3483"/>
    <lineage>
        <taxon>Eukaryota</taxon>
        <taxon>Viridiplantae</taxon>
        <taxon>Streptophyta</taxon>
        <taxon>Embryophyta</taxon>
        <taxon>Tracheophyta</taxon>
        <taxon>Spermatophyta</taxon>
        <taxon>Magnoliopsida</taxon>
        <taxon>eudicotyledons</taxon>
        <taxon>Gunneridae</taxon>
        <taxon>Pentapetalae</taxon>
        <taxon>rosids</taxon>
        <taxon>fabids</taxon>
        <taxon>Rosales</taxon>
        <taxon>Cannabaceae</taxon>
        <taxon>Cannabis</taxon>
    </lineage>
</organism>
<gene>
    <name evidence="8" type="ORF">G4B88_006875</name>
</gene>
<keyword evidence="5 7" id="KW-0472">Membrane</keyword>
<keyword evidence="9" id="KW-1185">Reference proteome</keyword>
<dbReference type="GO" id="GO:0000139">
    <property type="term" value="C:Golgi membrane"/>
    <property type="evidence" value="ECO:0007669"/>
    <property type="project" value="TreeGrafter"/>
</dbReference>